<dbReference type="AlphaFoldDB" id="Q12VK3"/>
<organism evidence="5 6">
    <name type="scientific">Methanococcoides burtonii (strain DSM 6242 / NBRC 107633 / OCM 468 / ACE-M)</name>
    <dbReference type="NCBI Taxonomy" id="259564"/>
    <lineage>
        <taxon>Archaea</taxon>
        <taxon>Methanobacteriati</taxon>
        <taxon>Methanobacteriota</taxon>
        <taxon>Stenosarchaea group</taxon>
        <taxon>Methanomicrobia</taxon>
        <taxon>Methanosarcinales</taxon>
        <taxon>Methanosarcinaceae</taxon>
        <taxon>Methanococcoides</taxon>
    </lineage>
</organism>
<keyword evidence="1 3" id="KW-0479">Metal-binding</keyword>
<evidence type="ECO:0000313" key="5">
    <source>
        <dbReference type="EMBL" id="ABE52523.1"/>
    </source>
</evidence>
<dbReference type="InterPro" id="IPR050659">
    <property type="entry name" value="Peptidase_M24B"/>
</dbReference>
<keyword evidence="6" id="KW-1185">Reference proteome</keyword>
<dbReference type="HOGENOM" id="CLU_017266_4_3_2"/>
<evidence type="ECO:0000256" key="3">
    <source>
        <dbReference type="RuleBase" id="RU000590"/>
    </source>
</evidence>
<dbReference type="Gene3D" id="3.90.230.10">
    <property type="entry name" value="Creatinase/methionine aminopeptidase superfamily"/>
    <property type="match status" value="1"/>
</dbReference>
<dbReference type="GO" id="GO:0102009">
    <property type="term" value="F:proline dipeptidase activity"/>
    <property type="evidence" value="ECO:0007669"/>
    <property type="project" value="UniProtKB-EC"/>
</dbReference>
<evidence type="ECO:0000259" key="4">
    <source>
        <dbReference type="Pfam" id="PF00557"/>
    </source>
</evidence>
<evidence type="ECO:0000313" key="6">
    <source>
        <dbReference type="Proteomes" id="UP000001979"/>
    </source>
</evidence>
<feature type="domain" description="Peptidase M24" evidence="4">
    <location>
        <begin position="205"/>
        <end position="425"/>
    </location>
</feature>
<evidence type="ECO:0000256" key="1">
    <source>
        <dbReference type="ARBA" id="ARBA00022723"/>
    </source>
</evidence>
<dbReference type="InterPro" id="IPR036005">
    <property type="entry name" value="Creatinase/aminopeptidase-like"/>
</dbReference>
<dbReference type="InterPro" id="IPR000994">
    <property type="entry name" value="Pept_M24"/>
</dbReference>
<dbReference type="SUPFAM" id="SSF55920">
    <property type="entry name" value="Creatinase/aminopeptidase"/>
    <property type="match status" value="1"/>
</dbReference>
<keyword evidence="2 5" id="KW-0378">Hydrolase</keyword>
<name>Q12VK3_METBU</name>
<proteinExistence type="inferred from homology"/>
<dbReference type="Gene3D" id="3.40.350.10">
    <property type="entry name" value="Creatinase/prolidase N-terminal domain"/>
    <property type="match status" value="1"/>
</dbReference>
<dbReference type="Pfam" id="PF00557">
    <property type="entry name" value="Peptidase_M24"/>
    <property type="match status" value="1"/>
</dbReference>
<dbReference type="PANTHER" id="PTHR46112">
    <property type="entry name" value="AMINOPEPTIDASE"/>
    <property type="match status" value="1"/>
</dbReference>
<dbReference type="STRING" id="259564.Mbur_1619"/>
<dbReference type="KEGG" id="mbu:Mbur_1619"/>
<accession>Q12VK3</accession>
<gene>
    <name evidence="5" type="ordered locus">Mbur_1619</name>
</gene>
<dbReference type="InterPro" id="IPR001131">
    <property type="entry name" value="Peptidase_M24B_aminopep-P_CS"/>
</dbReference>
<protein>
    <submittedName>
        <fullName evidence="5">Xaa-Pro dipeptidase</fullName>
        <ecNumber evidence="5">3.4.13.9</ecNumber>
    </submittedName>
</protein>
<evidence type="ECO:0000256" key="2">
    <source>
        <dbReference type="ARBA" id="ARBA00022801"/>
    </source>
</evidence>
<reference evidence="6" key="1">
    <citation type="journal article" date="2009" name="ISME J.">
        <title>The genome sequence of the psychrophilic archaeon, Methanococcoides burtonii: the role of genome evolution in cold adaptation.</title>
        <authorList>
            <person name="Allen M.A."/>
            <person name="Lauro F.M."/>
            <person name="Williams T.J."/>
            <person name="Burg D."/>
            <person name="Siddiqui K.S."/>
            <person name="De Francisci D."/>
            <person name="Chong K.W."/>
            <person name="Pilak O."/>
            <person name="Chew H.H."/>
            <person name="De Maere M.Z."/>
            <person name="Ting L."/>
            <person name="Katrib M."/>
            <person name="Ng C."/>
            <person name="Sowers K.R."/>
            <person name="Galperin M.Y."/>
            <person name="Anderson I.J."/>
            <person name="Ivanova N."/>
            <person name="Dalin E."/>
            <person name="Martinez M."/>
            <person name="Lapidus A."/>
            <person name="Hauser L."/>
            <person name="Land M."/>
            <person name="Thomas T."/>
            <person name="Cavicchioli R."/>
        </authorList>
    </citation>
    <scope>NUCLEOTIDE SEQUENCE [LARGE SCALE GENOMIC DNA]</scope>
    <source>
        <strain evidence="6">DSM 6242 / NBRC 107633 / OCM 468 / ACE-M</strain>
    </source>
</reference>
<keyword evidence="5" id="KW-0224">Dipeptidase</keyword>
<dbReference type="Proteomes" id="UP000001979">
    <property type="component" value="Chromosome"/>
</dbReference>
<dbReference type="PROSITE" id="PS00491">
    <property type="entry name" value="PROLINE_PEPTIDASE"/>
    <property type="match status" value="1"/>
</dbReference>
<dbReference type="InterPro" id="IPR029149">
    <property type="entry name" value="Creatin/AminoP/Spt16_N"/>
</dbReference>
<comment type="similarity">
    <text evidence="3">Belongs to the peptidase M24B family.</text>
</comment>
<dbReference type="EMBL" id="CP000300">
    <property type="protein sequence ID" value="ABE52523.1"/>
    <property type="molecule type" value="Genomic_DNA"/>
</dbReference>
<dbReference type="EC" id="3.4.13.9" evidence="5"/>
<keyword evidence="5" id="KW-0645">Protease</keyword>
<sequence>MFIDMYSMFIHIGGTYASFSMMASESGIQNISFMNSKNCKLMYYHNNHNNMEQKENNMGITSSLTENGSDAFLIIGNSNNADVYYTTHFLAADPFTYIQTKSGEETLIVSSMELGRAKIESRVKTVQTMQEYGFSEKMKDRKDGELAYCDCLAAVFQKMSAKHIMVPRDFPLFTAQTLKELGFTIIPAKSPFKELRTRKNKEQIEKIKEAQFACEKAMETAIDIIAEAEVKEGVLYNNEVPITSESIRTSIEHTLLDHGCEAESTIVACGINSANPHWEGEGDIKANQPIVIDIFPRNKRNRYFADMTRTVLKGEASEELKKMYEAVHAAQEAAFAILKPGILYSDVHNAVCDEFEKRGYDTIRSDSKVGFIHSTGHGVGLDIHELPSVSLQEVEVEEGHVVTIEPGLYYPEYGGIRIEDMVVITSEGFENLTKMEKEFVV</sequence>
<dbReference type="GO" id="GO:0046872">
    <property type="term" value="F:metal ion binding"/>
    <property type="evidence" value="ECO:0007669"/>
    <property type="project" value="UniProtKB-KW"/>
</dbReference>
<dbReference type="PANTHER" id="PTHR46112:SF2">
    <property type="entry name" value="XAA-PRO AMINOPEPTIDASE P-RELATED"/>
    <property type="match status" value="1"/>
</dbReference>